<evidence type="ECO:0008006" key="3">
    <source>
        <dbReference type="Google" id="ProtNLM"/>
    </source>
</evidence>
<gene>
    <name evidence="1" type="ORF">MATL_G00038550</name>
</gene>
<dbReference type="PANTHER" id="PTHR14690:SF10">
    <property type="entry name" value="IQ AND AAA DOMAIN-CONTAINING PROTEIN-LIKE"/>
    <property type="match status" value="1"/>
</dbReference>
<dbReference type="Pfam" id="PF00612">
    <property type="entry name" value="IQ"/>
    <property type="match status" value="1"/>
</dbReference>
<dbReference type="CDD" id="cd23767">
    <property type="entry name" value="IQCD"/>
    <property type="match status" value="1"/>
</dbReference>
<dbReference type="InterPro" id="IPR000048">
    <property type="entry name" value="IQ_motif_EF-hand-BS"/>
</dbReference>
<dbReference type="EMBL" id="JAFDVH010000002">
    <property type="protein sequence ID" value="KAG7488774.1"/>
    <property type="molecule type" value="Genomic_DNA"/>
</dbReference>
<sequence>MRLSVMSHSTYNKIWCNAHDELNSLLNQEHPAYPLHPEKDRVVFFQRLATLYVRYVQIFRQLEEVYDQMVHPQKRRVIRDVLDGVMGRVLELKNEMVEKEFSEYHYMDDVIQDLKLTPADIEIPIPRYFLSERSRVLQERGKILSQILKVMGVVERPKPLGVHPLSFEEAVKLIQVSERARQGRLRAKFMKEIQQDGERQRRAKDRDLGSDAINHAALRIQKVWKGYQQRKKTKRDREEEMVFLGMVLASDQSQLCSSLLAAQANKAYRWQKQAEYEEDFQRATITIADKLREVEGPDMRETMKDQIRQWFIECLDATGNFPDYPEEEDGGSALIFADKTPHQLCQYP</sequence>
<dbReference type="AlphaFoldDB" id="A0A9D3QJH8"/>
<keyword evidence="2" id="KW-1185">Reference proteome</keyword>
<name>A0A9D3QJH8_MEGAT</name>
<reference evidence="1" key="1">
    <citation type="submission" date="2021-01" db="EMBL/GenBank/DDBJ databases">
        <authorList>
            <person name="Zahm M."/>
            <person name="Roques C."/>
            <person name="Cabau C."/>
            <person name="Klopp C."/>
            <person name="Donnadieu C."/>
            <person name="Jouanno E."/>
            <person name="Lampietro C."/>
            <person name="Louis A."/>
            <person name="Herpin A."/>
            <person name="Echchiki A."/>
            <person name="Berthelot C."/>
            <person name="Parey E."/>
            <person name="Roest-Crollius H."/>
            <person name="Braasch I."/>
            <person name="Postlethwait J."/>
            <person name="Bobe J."/>
            <person name="Montfort J."/>
            <person name="Bouchez O."/>
            <person name="Begum T."/>
            <person name="Mejri S."/>
            <person name="Adams A."/>
            <person name="Chen W.-J."/>
            <person name="Guiguen Y."/>
        </authorList>
    </citation>
    <scope>NUCLEOTIDE SEQUENCE</scope>
    <source>
        <strain evidence="1">YG-15Mar2019-1</strain>
        <tissue evidence="1">Brain</tissue>
    </source>
</reference>
<dbReference type="SMART" id="SM00015">
    <property type="entry name" value="IQ"/>
    <property type="match status" value="1"/>
</dbReference>
<evidence type="ECO:0000313" key="1">
    <source>
        <dbReference type="EMBL" id="KAG7488774.1"/>
    </source>
</evidence>
<dbReference type="InterPro" id="IPR052267">
    <property type="entry name" value="N-DRC_Component"/>
</dbReference>
<accession>A0A9D3QJH8</accession>
<dbReference type="PANTHER" id="PTHR14690">
    <property type="entry name" value="IQ MOTIF CONTAINING WITH AAA DOMAIN 1"/>
    <property type="match status" value="1"/>
</dbReference>
<organism evidence="1 2">
    <name type="scientific">Megalops atlanticus</name>
    <name type="common">Tarpon</name>
    <name type="synonym">Clupea gigantea</name>
    <dbReference type="NCBI Taxonomy" id="7932"/>
    <lineage>
        <taxon>Eukaryota</taxon>
        <taxon>Metazoa</taxon>
        <taxon>Chordata</taxon>
        <taxon>Craniata</taxon>
        <taxon>Vertebrata</taxon>
        <taxon>Euteleostomi</taxon>
        <taxon>Actinopterygii</taxon>
        <taxon>Neopterygii</taxon>
        <taxon>Teleostei</taxon>
        <taxon>Elopiformes</taxon>
        <taxon>Megalopidae</taxon>
        <taxon>Megalops</taxon>
    </lineage>
</organism>
<protein>
    <recommendedName>
        <fullName evidence="3">IQ motif containing with AAA domain 1</fullName>
    </recommendedName>
</protein>
<dbReference type="OrthoDB" id="3046016at2759"/>
<dbReference type="PROSITE" id="PS50096">
    <property type="entry name" value="IQ"/>
    <property type="match status" value="1"/>
</dbReference>
<comment type="caution">
    <text evidence="1">The sequence shown here is derived from an EMBL/GenBank/DDBJ whole genome shotgun (WGS) entry which is preliminary data.</text>
</comment>
<proteinExistence type="predicted"/>
<dbReference type="Proteomes" id="UP001046870">
    <property type="component" value="Chromosome 2"/>
</dbReference>
<evidence type="ECO:0000313" key="2">
    <source>
        <dbReference type="Proteomes" id="UP001046870"/>
    </source>
</evidence>